<protein>
    <submittedName>
        <fullName evidence="2">Uncharacterized protein</fullName>
    </submittedName>
</protein>
<evidence type="ECO:0000313" key="2">
    <source>
        <dbReference type="EMBL" id="OHS97531.1"/>
    </source>
</evidence>
<dbReference type="Proteomes" id="UP000179807">
    <property type="component" value="Unassembled WGS sequence"/>
</dbReference>
<dbReference type="AlphaFoldDB" id="A0A1J4JIZ8"/>
<dbReference type="RefSeq" id="XP_068350668.1">
    <property type="nucleotide sequence ID" value="XM_068510715.1"/>
</dbReference>
<name>A0A1J4JIZ8_9EUKA</name>
<organism evidence="2 3">
    <name type="scientific">Tritrichomonas foetus</name>
    <dbReference type="NCBI Taxonomy" id="1144522"/>
    <lineage>
        <taxon>Eukaryota</taxon>
        <taxon>Metamonada</taxon>
        <taxon>Parabasalia</taxon>
        <taxon>Tritrichomonadida</taxon>
        <taxon>Tritrichomonadidae</taxon>
        <taxon>Tritrichomonas</taxon>
    </lineage>
</organism>
<accession>A0A1J4JIZ8</accession>
<comment type="caution">
    <text evidence="2">The sequence shown here is derived from an EMBL/GenBank/DDBJ whole genome shotgun (WGS) entry which is preliminary data.</text>
</comment>
<dbReference type="GeneID" id="94845419"/>
<gene>
    <name evidence="2" type="ORF">TRFO_36254</name>
</gene>
<feature type="region of interest" description="Disordered" evidence="1">
    <location>
        <begin position="84"/>
        <end position="111"/>
    </location>
</feature>
<evidence type="ECO:0000256" key="1">
    <source>
        <dbReference type="SAM" id="MobiDB-lite"/>
    </source>
</evidence>
<dbReference type="VEuPathDB" id="TrichDB:TRFO_36254"/>
<feature type="compositionally biased region" description="Low complexity" evidence="1">
    <location>
        <begin position="84"/>
        <end position="99"/>
    </location>
</feature>
<reference evidence="2" key="1">
    <citation type="submission" date="2016-10" db="EMBL/GenBank/DDBJ databases">
        <authorList>
            <person name="Benchimol M."/>
            <person name="Almeida L.G."/>
            <person name="Vasconcelos A.T."/>
            <person name="Perreira-Neves A."/>
            <person name="Rosa I.A."/>
            <person name="Tasca T."/>
            <person name="Bogo M.R."/>
            <person name="de Souza W."/>
        </authorList>
    </citation>
    <scope>NUCLEOTIDE SEQUENCE [LARGE SCALE GENOMIC DNA]</scope>
    <source>
        <strain evidence="2">K</strain>
    </source>
</reference>
<keyword evidence="3" id="KW-1185">Reference proteome</keyword>
<dbReference type="EMBL" id="MLAK01001110">
    <property type="protein sequence ID" value="OHS97531.1"/>
    <property type="molecule type" value="Genomic_DNA"/>
</dbReference>
<sequence length="158" mass="18723">MIPKVSNHKEPIKKNVVEIKCERNFFKFSELNNKDLVKFAIFHNYQNAANNLYDYTIEQYFNYEAPSSSLYDFIDRQTKILENQNKNKNQNPNQNQNLKNENENPKNSIESQKSGNYNLIIILNDSKKTEKLVPRDETSLNALCKDYYVNIKIQYKTK</sequence>
<proteinExistence type="predicted"/>
<evidence type="ECO:0000313" key="3">
    <source>
        <dbReference type="Proteomes" id="UP000179807"/>
    </source>
</evidence>